<protein>
    <submittedName>
        <fullName evidence="5">Nucleoside hydrolase</fullName>
    </submittedName>
</protein>
<dbReference type="Proteomes" id="UP000800082">
    <property type="component" value="Unassembled WGS sequence"/>
</dbReference>
<evidence type="ECO:0000313" key="6">
    <source>
        <dbReference type="Proteomes" id="UP000800082"/>
    </source>
</evidence>
<dbReference type="RefSeq" id="XP_033444792.1">
    <property type="nucleotide sequence ID" value="XM_033596838.1"/>
</dbReference>
<keyword evidence="6" id="KW-1185">Reference proteome</keyword>
<evidence type="ECO:0000313" key="5">
    <source>
        <dbReference type="EMBL" id="KAF1924539.1"/>
    </source>
</evidence>
<dbReference type="Gene3D" id="3.90.245.10">
    <property type="entry name" value="Ribonucleoside hydrolase-like"/>
    <property type="match status" value="1"/>
</dbReference>
<dbReference type="CDD" id="cd02651">
    <property type="entry name" value="nuc_hydro_IU_UC_XIUA"/>
    <property type="match status" value="1"/>
</dbReference>
<organism evidence="5 6">
    <name type="scientific">Didymella exigua CBS 183.55</name>
    <dbReference type="NCBI Taxonomy" id="1150837"/>
    <lineage>
        <taxon>Eukaryota</taxon>
        <taxon>Fungi</taxon>
        <taxon>Dikarya</taxon>
        <taxon>Ascomycota</taxon>
        <taxon>Pezizomycotina</taxon>
        <taxon>Dothideomycetes</taxon>
        <taxon>Pleosporomycetidae</taxon>
        <taxon>Pleosporales</taxon>
        <taxon>Pleosporineae</taxon>
        <taxon>Didymellaceae</taxon>
        <taxon>Didymella</taxon>
    </lineage>
</organism>
<dbReference type="GeneID" id="54354505"/>
<dbReference type="Pfam" id="PF01156">
    <property type="entry name" value="IU_nuc_hydro"/>
    <property type="match status" value="1"/>
</dbReference>
<dbReference type="GO" id="GO:0005829">
    <property type="term" value="C:cytosol"/>
    <property type="evidence" value="ECO:0007669"/>
    <property type="project" value="TreeGrafter"/>
</dbReference>
<name>A0A6A5RB24_9PLEO</name>
<evidence type="ECO:0000256" key="2">
    <source>
        <dbReference type="ARBA" id="ARBA00022801"/>
    </source>
</evidence>
<dbReference type="InterPro" id="IPR036452">
    <property type="entry name" value="Ribo_hydro-like"/>
</dbReference>
<dbReference type="GO" id="GO:0008477">
    <property type="term" value="F:purine nucleosidase activity"/>
    <property type="evidence" value="ECO:0007669"/>
    <property type="project" value="TreeGrafter"/>
</dbReference>
<dbReference type="InterPro" id="IPR001910">
    <property type="entry name" value="Inosine/uridine_hydrolase_dom"/>
</dbReference>
<dbReference type="PANTHER" id="PTHR12304">
    <property type="entry name" value="INOSINE-URIDINE PREFERRING NUCLEOSIDE HYDROLASE"/>
    <property type="match status" value="1"/>
</dbReference>
<dbReference type="SUPFAM" id="SSF53590">
    <property type="entry name" value="Nucleoside hydrolase"/>
    <property type="match status" value="1"/>
</dbReference>
<dbReference type="EMBL" id="ML978992">
    <property type="protein sequence ID" value="KAF1924539.1"/>
    <property type="molecule type" value="Genomic_DNA"/>
</dbReference>
<comment type="similarity">
    <text evidence="1">Belongs to the IUNH family.</text>
</comment>
<accession>A0A6A5RB24</accession>
<gene>
    <name evidence="5" type="ORF">M421DRAFT_72014</name>
</gene>
<keyword evidence="3" id="KW-0326">Glycosidase</keyword>
<dbReference type="OrthoDB" id="432381at2759"/>
<evidence type="ECO:0000256" key="3">
    <source>
        <dbReference type="ARBA" id="ARBA00023295"/>
    </source>
</evidence>
<keyword evidence="2 5" id="KW-0378">Hydrolase</keyword>
<dbReference type="GO" id="GO:0006152">
    <property type="term" value="P:purine nucleoside catabolic process"/>
    <property type="evidence" value="ECO:0007669"/>
    <property type="project" value="TreeGrafter"/>
</dbReference>
<reference evidence="5" key="1">
    <citation type="journal article" date="2020" name="Stud. Mycol.">
        <title>101 Dothideomycetes genomes: a test case for predicting lifestyles and emergence of pathogens.</title>
        <authorList>
            <person name="Haridas S."/>
            <person name="Albert R."/>
            <person name="Binder M."/>
            <person name="Bloem J."/>
            <person name="Labutti K."/>
            <person name="Salamov A."/>
            <person name="Andreopoulos B."/>
            <person name="Baker S."/>
            <person name="Barry K."/>
            <person name="Bills G."/>
            <person name="Bluhm B."/>
            <person name="Cannon C."/>
            <person name="Castanera R."/>
            <person name="Culley D."/>
            <person name="Daum C."/>
            <person name="Ezra D."/>
            <person name="Gonzalez J."/>
            <person name="Henrissat B."/>
            <person name="Kuo A."/>
            <person name="Liang C."/>
            <person name="Lipzen A."/>
            <person name="Lutzoni F."/>
            <person name="Magnuson J."/>
            <person name="Mondo S."/>
            <person name="Nolan M."/>
            <person name="Ohm R."/>
            <person name="Pangilinan J."/>
            <person name="Park H.-J."/>
            <person name="Ramirez L."/>
            <person name="Alfaro M."/>
            <person name="Sun H."/>
            <person name="Tritt A."/>
            <person name="Yoshinaga Y."/>
            <person name="Zwiers L.-H."/>
            <person name="Turgeon B."/>
            <person name="Goodwin S."/>
            <person name="Spatafora J."/>
            <person name="Crous P."/>
            <person name="Grigoriev I."/>
        </authorList>
    </citation>
    <scope>NUCLEOTIDE SEQUENCE</scope>
    <source>
        <strain evidence="5">CBS 183.55</strain>
    </source>
</reference>
<sequence length="377" mass="40149">MSSRTPLWLDCDTGHDDAYALLLSAHDPRIELLGVSTVHGNAALDQTTFNTRAVLEALGRRDVAVYSGAAKPLVRDAVHAADIHGESGLGGVTLLPPPVAPAATDVDHLAAMHRALAATAPDTAWLVSTGTLTNAALLFQRFPDLAGHIKGLSIMGGAVGGGFTDAPMGKVKGEREGERFGNWTAYAEFNIYCDPEAARFIFAQPRLRAKTTLIPLDLSHQVLGTRAVHKTPRDPTDNAPRDPSALRALFAQTMSFFAGTYADVFSITAGPPLHDPLAVAAAVYAELFSDSDGERFRVDVVTDGVHSPVPSEVGQLGRTRVAVLAPGEGGCRIPRRVDVDAFWRLTEDALQRADAVSPMPHMSRGELEKHGVFVGID</sequence>
<proteinExistence type="inferred from homology"/>
<dbReference type="AlphaFoldDB" id="A0A6A5RB24"/>
<feature type="domain" description="Inosine/uridine-preferring nucleoside hydrolase" evidence="4">
    <location>
        <begin position="7"/>
        <end position="344"/>
    </location>
</feature>
<evidence type="ECO:0000259" key="4">
    <source>
        <dbReference type="Pfam" id="PF01156"/>
    </source>
</evidence>
<evidence type="ECO:0000256" key="1">
    <source>
        <dbReference type="ARBA" id="ARBA00009176"/>
    </source>
</evidence>
<dbReference type="InterPro" id="IPR023186">
    <property type="entry name" value="IUNH"/>
</dbReference>
<dbReference type="PANTHER" id="PTHR12304:SF4">
    <property type="entry name" value="URIDINE NUCLEOSIDASE"/>
    <property type="match status" value="1"/>
</dbReference>